<evidence type="ECO:0000313" key="3">
    <source>
        <dbReference type="Proteomes" id="UP000316213"/>
    </source>
</evidence>
<organism evidence="2 3">
    <name type="scientific">Neorhodopirellula pilleata</name>
    <dbReference type="NCBI Taxonomy" id="2714738"/>
    <lineage>
        <taxon>Bacteria</taxon>
        <taxon>Pseudomonadati</taxon>
        <taxon>Planctomycetota</taxon>
        <taxon>Planctomycetia</taxon>
        <taxon>Pirellulales</taxon>
        <taxon>Pirellulaceae</taxon>
        <taxon>Neorhodopirellula</taxon>
    </lineage>
</organism>
<dbReference type="Pfam" id="PF07596">
    <property type="entry name" value="SBP_bac_10"/>
    <property type="match status" value="1"/>
</dbReference>
<dbReference type="Proteomes" id="UP000316213">
    <property type="component" value="Unassembled WGS sequence"/>
</dbReference>
<dbReference type="SUPFAM" id="SSF54523">
    <property type="entry name" value="Pili subunits"/>
    <property type="match status" value="1"/>
</dbReference>
<dbReference type="AlphaFoldDB" id="A0A5C5ZX00"/>
<name>A0A5C5ZX00_9BACT</name>
<dbReference type="InterPro" id="IPR027558">
    <property type="entry name" value="Pre_pil_HX9DG_C"/>
</dbReference>
<dbReference type="OrthoDB" id="241541at2"/>
<dbReference type="PANTHER" id="PTHR30093">
    <property type="entry name" value="GENERAL SECRETION PATHWAY PROTEIN G"/>
    <property type="match status" value="1"/>
</dbReference>
<dbReference type="NCBIfam" id="TIGR04294">
    <property type="entry name" value="pre_pil_HX9DG"/>
    <property type="match status" value="1"/>
</dbReference>
<evidence type="ECO:0000259" key="1">
    <source>
        <dbReference type="Pfam" id="PF07596"/>
    </source>
</evidence>
<dbReference type="PANTHER" id="PTHR30093:SF2">
    <property type="entry name" value="TYPE II SECRETION SYSTEM PROTEIN H"/>
    <property type="match status" value="1"/>
</dbReference>
<reference evidence="2 3" key="1">
    <citation type="submission" date="2019-02" db="EMBL/GenBank/DDBJ databases">
        <title>Deep-cultivation of Planctomycetes and their phenomic and genomic characterization uncovers novel biology.</title>
        <authorList>
            <person name="Wiegand S."/>
            <person name="Jogler M."/>
            <person name="Boedeker C."/>
            <person name="Pinto D."/>
            <person name="Vollmers J."/>
            <person name="Rivas-Marin E."/>
            <person name="Kohn T."/>
            <person name="Peeters S.H."/>
            <person name="Heuer A."/>
            <person name="Rast P."/>
            <person name="Oberbeckmann S."/>
            <person name="Bunk B."/>
            <person name="Jeske O."/>
            <person name="Meyerdierks A."/>
            <person name="Storesund J.E."/>
            <person name="Kallscheuer N."/>
            <person name="Luecker S."/>
            <person name="Lage O.M."/>
            <person name="Pohl T."/>
            <person name="Merkel B.J."/>
            <person name="Hornburger P."/>
            <person name="Mueller R.-W."/>
            <person name="Bruemmer F."/>
            <person name="Labrenz M."/>
            <person name="Spormann A.M."/>
            <person name="Op Den Camp H."/>
            <person name="Overmann J."/>
            <person name="Amann R."/>
            <person name="Jetten M.S.M."/>
            <person name="Mascher T."/>
            <person name="Medema M.H."/>
            <person name="Devos D.P."/>
            <person name="Kaster A.-K."/>
            <person name="Ovreas L."/>
            <person name="Rohde M."/>
            <person name="Galperin M.Y."/>
            <person name="Jogler C."/>
        </authorList>
    </citation>
    <scope>NUCLEOTIDE SEQUENCE [LARGE SCALE GENOMIC DNA]</scope>
    <source>
        <strain evidence="2 3">Pla100</strain>
    </source>
</reference>
<dbReference type="EMBL" id="SJPM01000014">
    <property type="protein sequence ID" value="TWT91665.1"/>
    <property type="molecule type" value="Genomic_DNA"/>
</dbReference>
<evidence type="ECO:0000313" key="2">
    <source>
        <dbReference type="EMBL" id="TWT91665.1"/>
    </source>
</evidence>
<dbReference type="NCBIfam" id="TIGR02532">
    <property type="entry name" value="IV_pilin_GFxxxE"/>
    <property type="match status" value="1"/>
</dbReference>
<sequence length="408" mass="43618">MKIFNLKFPSVARRRSFGFTLVELLVVIAIIGVLVGLLLPAVQAAREAARRMSCSNNLKQLGLAVHNYHSAYNQLPMHGGGTWADGAPIGSNRTNRMDLSIWVGLTPFFEQQAVWEQVVNPLANPGGTPNPYPAMGAETNNDDYGPWTIEMPTLRCPSDPGQGLPAFGRTNYAACVGDSSHYMDRGALGIDADVTLVLDTNLSPHAQQTRAACRGAFVSHQKTAFRDILDGLANTIIAGEIATDLGDRDIRTIPAINNDNGTEFVRDEPDLCIHEGLTDPARPQFWSAGSPPDLAPSDQGRGYRWASSSAVYGAFNTTLPPNRELCFGETADSHGLASASSRHQGGVHVLMGDGAVKFLTDSIEAGDVHHGNVWLSGVDESAPGSISPYGLWGALGTRASRETISAEL</sequence>
<dbReference type="InterPro" id="IPR012902">
    <property type="entry name" value="N_methyl_site"/>
</dbReference>
<dbReference type="Gene3D" id="3.30.700.10">
    <property type="entry name" value="Glycoprotein, Type 4 Pilin"/>
    <property type="match status" value="1"/>
</dbReference>
<dbReference type="InterPro" id="IPR045584">
    <property type="entry name" value="Pilin-like"/>
</dbReference>
<keyword evidence="3" id="KW-1185">Reference proteome</keyword>
<dbReference type="RefSeq" id="WP_146581079.1">
    <property type="nucleotide sequence ID" value="NZ_SJPM01000014.1"/>
</dbReference>
<comment type="caution">
    <text evidence="2">The sequence shown here is derived from an EMBL/GenBank/DDBJ whole genome shotgun (WGS) entry which is preliminary data.</text>
</comment>
<accession>A0A5C5ZX00</accession>
<proteinExistence type="predicted"/>
<feature type="domain" description="DUF1559" evidence="1">
    <location>
        <begin position="43"/>
        <end position="365"/>
    </location>
</feature>
<protein>
    <recommendedName>
        <fullName evidence="1">DUF1559 domain-containing protein</fullName>
    </recommendedName>
</protein>
<gene>
    <name evidence="2" type="ORF">Pla100_50840</name>
</gene>
<dbReference type="Pfam" id="PF07963">
    <property type="entry name" value="N_methyl"/>
    <property type="match status" value="1"/>
</dbReference>
<dbReference type="InterPro" id="IPR011453">
    <property type="entry name" value="DUF1559"/>
</dbReference>